<keyword evidence="3" id="KW-1185">Reference proteome</keyword>
<dbReference type="AlphaFoldDB" id="A0A2X2WI08"/>
<dbReference type="EMBL" id="FNEG01000013">
    <property type="protein sequence ID" value="SDJ93553.1"/>
    <property type="molecule type" value="Genomic_DNA"/>
</dbReference>
<gene>
    <name evidence="2" type="ORF">NCTC13492_02034</name>
    <name evidence="1" type="ORF">SAMN05421542_4703</name>
</gene>
<accession>A0A2X2WI08</accession>
<evidence type="ECO:0000313" key="2">
    <source>
        <dbReference type="EMBL" id="SQB43012.1"/>
    </source>
</evidence>
<reference evidence="2 4" key="2">
    <citation type="submission" date="2018-06" db="EMBL/GenBank/DDBJ databases">
        <authorList>
            <consortium name="Pathogen Informatics"/>
            <person name="Doyle S."/>
        </authorList>
    </citation>
    <scope>NUCLEOTIDE SEQUENCE [LARGE SCALE GENOMIC DNA]</scope>
    <source>
        <strain evidence="2 4">NCTC13492</strain>
    </source>
</reference>
<dbReference type="STRING" id="445960.SAMN05421542_4703"/>
<reference evidence="1 3" key="1">
    <citation type="submission" date="2016-10" db="EMBL/GenBank/DDBJ databases">
        <authorList>
            <person name="Varghese N."/>
            <person name="Submissions S."/>
        </authorList>
    </citation>
    <scope>NUCLEOTIDE SEQUENCE [LARGE SCALE GENOMIC DNA]</scope>
    <source>
        <strain evidence="1 3">DSM 19299</strain>
    </source>
</reference>
<sequence length="282" mass="33113">MENKMKLCNLIIFIILIFHSCDGQKNNITYPKEKNVNTETFDIPSYEKLKDEQLTKNMLNPWTIEIKLDTGEKQELFSSADGDEINYFKSVTPPVPALLKKMKRFYSNGKIAVEYETYVGILNPYPNAKYTLVGETKYFDKGGVLEKIENNEKIFENKKVNLIKLFSLLEKEPILDDLSSEEQRNLKELIFEEKKVDEITPDLLIQFFQEDLKKENPENQYTLNGFFLNKNDKNDRESLEISYTDPKWIIKKDFYPAGWVTVEINAQTAEISNKKYHFENRP</sequence>
<dbReference type="RefSeq" id="WP_089739850.1">
    <property type="nucleotide sequence ID" value="NZ_FNEG01000013.1"/>
</dbReference>
<dbReference type="EMBL" id="UAWB01000004">
    <property type="protein sequence ID" value="SQB43012.1"/>
    <property type="molecule type" value="Genomic_DNA"/>
</dbReference>
<evidence type="ECO:0000313" key="3">
    <source>
        <dbReference type="Proteomes" id="UP000199426"/>
    </source>
</evidence>
<name>A0A2X2WI08_CHRJE</name>
<dbReference type="Proteomes" id="UP000251670">
    <property type="component" value="Unassembled WGS sequence"/>
</dbReference>
<evidence type="ECO:0008006" key="5">
    <source>
        <dbReference type="Google" id="ProtNLM"/>
    </source>
</evidence>
<proteinExistence type="predicted"/>
<dbReference type="Proteomes" id="UP000199426">
    <property type="component" value="Unassembled WGS sequence"/>
</dbReference>
<evidence type="ECO:0000313" key="4">
    <source>
        <dbReference type="Proteomes" id="UP000251670"/>
    </source>
</evidence>
<protein>
    <recommendedName>
        <fullName evidence="5">Lipoprotein</fullName>
    </recommendedName>
</protein>
<evidence type="ECO:0000313" key="1">
    <source>
        <dbReference type="EMBL" id="SDJ93553.1"/>
    </source>
</evidence>
<organism evidence="2 4">
    <name type="scientific">Chryseobacterium jejuense</name>
    <dbReference type="NCBI Taxonomy" id="445960"/>
    <lineage>
        <taxon>Bacteria</taxon>
        <taxon>Pseudomonadati</taxon>
        <taxon>Bacteroidota</taxon>
        <taxon>Flavobacteriia</taxon>
        <taxon>Flavobacteriales</taxon>
        <taxon>Weeksellaceae</taxon>
        <taxon>Chryseobacterium group</taxon>
        <taxon>Chryseobacterium</taxon>
    </lineage>
</organism>